<keyword evidence="2" id="KW-0328">Glycosyltransferase</keyword>
<dbReference type="RefSeq" id="WP_286019334.1">
    <property type="nucleotide sequence ID" value="NZ_FMSV02000471.1"/>
</dbReference>
<dbReference type="PANTHER" id="PTHR48090:SF7">
    <property type="entry name" value="RFBJ PROTEIN"/>
    <property type="match status" value="1"/>
</dbReference>
<gene>
    <name evidence="2" type="ORF">MBHS_02191</name>
</gene>
<dbReference type="AlphaFoldDB" id="A0A1H6FBD2"/>
<dbReference type="Gene3D" id="3.90.550.10">
    <property type="entry name" value="Spore Coat Polysaccharide Biosynthesis Protein SpsA, Chain A"/>
    <property type="match status" value="1"/>
</dbReference>
<protein>
    <submittedName>
        <fullName evidence="2">Undecaprenyl-phosphate mannosyltransferase</fullName>
        <ecNumber evidence="2">2.4.1.54</ecNumber>
    </submittedName>
</protein>
<keyword evidence="2" id="KW-0808">Transferase</keyword>
<dbReference type="EMBL" id="FMSV02000471">
    <property type="protein sequence ID" value="SEH06334.1"/>
    <property type="molecule type" value="Genomic_DNA"/>
</dbReference>
<reference evidence="2 3" key="1">
    <citation type="submission" date="2016-10" db="EMBL/GenBank/DDBJ databases">
        <authorList>
            <person name="de Groot N.N."/>
        </authorList>
    </citation>
    <scope>NUCLEOTIDE SEQUENCE [LARGE SCALE GENOMIC DNA]</scope>
    <source>
        <strain evidence="2">MBHS1</strain>
    </source>
</reference>
<dbReference type="InterPro" id="IPR001173">
    <property type="entry name" value="Glyco_trans_2-like"/>
</dbReference>
<dbReference type="Pfam" id="PF00535">
    <property type="entry name" value="Glycos_transf_2"/>
    <property type="match status" value="1"/>
</dbReference>
<accession>A0A1H6FBD2</accession>
<keyword evidence="3" id="KW-1185">Reference proteome</keyword>
<dbReference type="GO" id="GO:0047267">
    <property type="term" value="F:undecaprenyl-phosphate mannosyltransferase activity"/>
    <property type="evidence" value="ECO:0007669"/>
    <property type="project" value="UniProtKB-EC"/>
</dbReference>
<evidence type="ECO:0000313" key="2">
    <source>
        <dbReference type="EMBL" id="SEH06334.1"/>
    </source>
</evidence>
<evidence type="ECO:0000313" key="3">
    <source>
        <dbReference type="Proteomes" id="UP000236724"/>
    </source>
</evidence>
<feature type="domain" description="Glycosyltransferase 2-like" evidence="1">
    <location>
        <begin position="18"/>
        <end position="142"/>
    </location>
</feature>
<dbReference type="PANTHER" id="PTHR48090">
    <property type="entry name" value="UNDECAPRENYL-PHOSPHATE 4-DEOXY-4-FORMAMIDO-L-ARABINOSE TRANSFERASE-RELATED"/>
    <property type="match status" value="1"/>
</dbReference>
<dbReference type="InterPro" id="IPR050256">
    <property type="entry name" value="Glycosyltransferase_2"/>
</dbReference>
<sequence>MSTQPSPAIGATTLRALIIIPAKNEALTVAQVIEQVKSRYEVDIVLVDDASSDDTAALARAAGAQVLPLLTSLGAWGAMQTGLRYALKYDYDLAITMDADGQHEADSLAALQYPIMAGETDVVIGACTARGSMARQIAWCLFRWLAGITQEDLTSGLRAYNRDAIKLLASTQATLLDYQDLGVLLLLHHHGLRVCETEINMCPRITGKSRIFGSWWAVLRYMVYTTTLCIAQGSRLSLVSRKRS</sequence>
<evidence type="ECO:0000259" key="1">
    <source>
        <dbReference type="Pfam" id="PF00535"/>
    </source>
</evidence>
<dbReference type="InterPro" id="IPR029044">
    <property type="entry name" value="Nucleotide-diphossugar_trans"/>
</dbReference>
<name>A0A1H6FBD2_9GAMM</name>
<proteinExistence type="predicted"/>
<dbReference type="SUPFAM" id="SSF53448">
    <property type="entry name" value="Nucleotide-diphospho-sugar transferases"/>
    <property type="match status" value="1"/>
</dbReference>
<organism evidence="2 3">
    <name type="scientific">Candidatus Venteria ishoeyi</name>
    <dbReference type="NCBI Taxonomy" id="1899563"/>
    <lineage>
        <taxon>Bacteria</taxon>
        <taxon>Pseudomonadati</taxon>
        <taxon>Pseudomonadota</taxon>
        <taxon>Gammaproteobacteria</taxon>
        <taxon>Thiotrichales</taxon>
        <taxon>Thiotrichaceae</taxon>
        <taxon>Venteria</taxon>
    </lineage>
</organism>
<dbReference type="Proteomes" id="UP000236724">
    <property type="component" value="Unassembled WGS sequence"/>
</dbReference>
<dbReference type="EC" id="2.4.1.54" evidence="2"/>
<dbReference type="CDD" id="cd04179">
    <property type="entry name" value="DPM_DPG-synthase_like"/>
    <property type="match status" value="1"/>
</dbReference>